<evidence type="ECO:0000256" key="1">
    <source>
        <dbReference type="SAM" id="MobiDB-lite"/>
    </source>
</evidence>
<dbReference type="Proteomes" id="UP000196084">
    <property type="component" value="Unassembled WGS sequence"/>
</dbReference>
<dbReference type="OrthoDB" id="157517at2157"/>
<proteinExistence type="predicted"/>
<feature type="region of interest" description="Disordered" evidence="1">
    <location>
        <begin position="1"/>
        <end position="65"/>
    </location>
</feature>
<dbReference type="RefSeq" id="WP_054863674.1">
    <property type="nucleotide sequence ID" value="NZ_MWPH01000001.1"/>
</dbReference>
<feature type="region of interest" description="Disordered" evidence="1">
    <location>
        <begin position="98"/>
        <end position="132"/>
    </location>
</feature>
<reference evidence="2 3" key="1">
    <citation type="submission" date="2017-02" db="EMBL/GenBank/DDBJ databases">
        <title>Natronthermophilus aegyptiacus gen. nov.,sp. nov., an aerobic, extremely halophilic alkalithermophilic archaeon isolated from the athalassohaline Wadi An Natrun, Egypt.</title>
        <authorList>
            <person name="Zhao B."/>
        </authorList>
    </citation>
    <scope>NUCLEOTIDE SEQUENCE [LARGE SCALE GENOMIC DNA]</scope>
    <source>
        <strain evidence="2 3">CGMCC 1.3597</strain>
    </source>
</reference>
<keyword evidence="3" id="KW-1185">Reference proteome</keyword>
<comment type="caution">
    <text evidence="2">The sequence shown here is derived from an EMBL/GenBank/DDBJ whole genome shotgun (WGS) entry which is preliminary data.</text>
</comment>
<organism evidence="2 3">
    <name type="scientific">Natronolimnobius baerhuensis</name>
    <dbReference type="NCBI Taxonomy" id="253108"/>
    <lineage>
        <taxon>Archaea</taxon>
        <taxon>Methanobacteriati</taxon>
        <taxon>Methanobacteriota</taxon>
        <taxon>Stenosarchaea group</taxon>
        <taxon>Halobacteria</taxon>
        <taxon>Halobacteriales</taxon>
        <taxon>Natrialbaceae</taxon>
        <taxon>Natronolimnobius</taxon>
    </lineage>
</organism>
<feature type="compositionally biased region" description="Basic and acidic residues" evidence="1">
    <location>
        <begin position="54"/>
        <end position="65"/>
    </location>
</feature>
<feature type="compositionally biased region" description="Polar residues" evidence="1">
    <location>
        <begin position="1"/>
        <end position="12"/>
    </location>
</feature>
<accession>A0A202EBG6</accession>
<dbReference type="Pfam" id="PF24461">
    <property type="entry name" value="DUF7576"/>
    <property type="match status" value="1"/>
</dbReference>
<protein>
    <submittedName>
        <fullName evidence="2">Uncharacterized protein</fullName>
    </submittedName>
</protein>
<gene>
    <name evidence="2" type="ORF">B2G88_01715</name>
</gene>
<name>A0A202EBG6_9EURY</name>
<feature type="compositionally biased region" description="Polar residues" evidence="1">
    <location>
        <begin position="106"/>
        <end position="118"/>
    </location>
</feature>
<dbReference type="InterPro" id="IPR055998">
    <property type="entry name" value="DUF7576"/>
</dbReference>
<evidence type="ECO:0000313" key="2">
    <source>
        <dbReference type="EMBL" id="OVE85567.1"/>
    </source>
</evidence>
<evidence type="ECO:0000313" key="3">
    <source>
        <dbReference type="Proteomes" id="UP000196084"/>
    </source>
</evidence>
<dbReference type="AlphaFoldDB" id="A0A202EBG6"/>
<sequence>MNSDPDSTTTDAASLLETGSHLKHEATVEAVSDGVETHADTDDTTVADGSLSMDSDRLEPQSDRCRSCGTAIGPREYRLSWLITDGAATLEAHYCSESCLPDDAPSGSTTADEATASSESDRHSPQDWSYCR</sequence>
<dbReference type="EMBL" id="MWPH01000001">
    <property type="protein sequence ID" value="OVE85567.1"/>
    <property type="molecule type" value="Genomic_DNA"/>
</dbReference>